<organism evidence="2 3">
    <name type="scientific">Elysia crispata</name>
    <name type="common">lettuce slug</name>
    <dbReference type="NCBI Taxonomy" id="231223"/>
    <lineage>
        <taxon>Eukaryota</taxon>
        <taxon>Metazoa</taxon>
        <taxon>Spiralia</taxon>
        <taxon>Lophotrochozoa</taxon>
        <taxon>Mollusca</taxon>
        <taxon>Gastropoda</taxon>
        <taxon>Heterobranchia</taxon>
        <taxon>Euthyneura</taxon>
        <taxon>Panpulmonata</taxon>
        <taxon>Sacoglossa</taxon>
        <taxon>Placobranchoidea</taxon>
        <taxon>Plakobranchidae</taxon>
        <taxon>Elysia</taxon>
    </lineage>
</organism>
<dbReference type="Pfam" id="PF13843">
    <property type="entry name" value="DDE_Tnp_1_7"/>
    <property type="match status" value="1"/>
</dbReference>
<dbReference type="PANTHER" id="PTHR47055">
    <property type="entry name" value="DDE_TNP_1_7 DOMAIN-CONTAINING PROTEIN"/>
    <property type="match status" value="1"/>
</dbReference>
<sequence>MIPYYGKNSLKQHIKGKPIRFGYKQWVIATPLGYACRLEPYHRAGTGFDKQYSLGYGVVMGLVGHLPQGPWYHVFFISLRLLKGLSDLGIAATGTIRSNRTEKCPIDIKALNKRERGSFDFRHDREDDLIVCSWNDNSVVTLASNNDNVEPLAKTYLKLLKVQEHLPPVVRTQQAKRQKVVPEVCHSGIGHHLRSMPKQRRCNLCGKKANMLCGACNVPLYKKYAEELHI</sequence>
<dbReference type="GO" id="GO:0043565">
    <property type="term" value="F:sequence-specific DNA binding"/>
    <property type="evidence" value="ECO:0007669"/>
    <property type="project" value="TreeGrafter"/>
</dbReference>
<dbReference type="AlphaFoldDB" id="A0AAE1DNM9"/>
<evidence type="ECO:0000313" key="3">
    <source>
        <dbReference type="Proteomes" id="UP001283361"/>
    </source>
</evidence>
<dbReference type="Proteomes" id="UP001283361">
    <property type="component" value="Unassembled WGS sequence"/>
</dbReference>
<reference evidence="2" key="1">
    <citation type="journal article" date="2023" name="G3 (Bethesda)">
        <title>A reference genome for the long-term kleptoplast-retaining sea slug Elysia crispata morphotype clarki.</title>
        <authorList>
            <person name="Eastman K.E."/>
            <person name="Pendleton A.L."/>
            <person name="Shaikh M.A."/>
            <person name="Suttiyut T."/>
            <person name="Ogas R."/>
            <person name="Tomko P."/>
            <person name="Gavelis G."/>
            <person name="Widhalm J.R."/>
            <person name="Wisecaver J.H."/>
        </authorList>
    </citation>
    <scope>NUCLEOTIDE SEQUENCE</scope>
    <source>
        <strain evidence="2">ECLA1</strain>
    </source>
</reference>
<dbReference type="InterPro" id="IPR052638">
    <property type="entry name" value="PiggyBac_TE-derived"/>
</dbReference>
<dbReference type="EMBL" id="JAWDGP010003139">
    <property type="protein sequence ID" value="KAK3777017.1"/>
    <property type="molecule type" value="Genomic_DNA"/>
</dbReference>
<dbReference type="PANTHER" id="PTHR47055:SF3">
    <property type="entry name" value="PHORBOL-ESTER_DAG-TYPE DOMAIN-CONTAINING PROTEIN"/>
    <property type="match status" value="1"/>
</dbReference>
<proteinExistence type="predicted"/>
<evidence type="ECO:0000313" key="2">
    <source>
        <dbReference type="EMBL" id="KAK3777017.1"/>
    </source>
</evidence>
<gene>
    <name evidence="2" type="ORF">RRG08_008872</name>
</gene>
<keyword evidence="3" id="KW-1185">Reference proteome</keyword>
<protein>
    <recommendedName>
        <fullName evidence="1">PiggyBac transposable element-derived protein domain-containing protein</fullName>
    </recommendedName>
</protein>
<name>A0AAE1DNM9_9GAST</name>
<feature type="domain" description="PiggyBac transposable element-derived protein" evidence="1">
    <location>
        <begin position="1"/>
        <end position="151"/>
    </location>
</feature>
<dbReference type="InterPro" id="IPR029526">
    <property type="entry name" value="PGBD"/>
</dbReference>
<comment type="caution">
    <text evidence="2">The sequence shown here is derived from an EMBL/GenBank/DDBJ whole genome shotgun (WGS) entry which is preliminary data.</text>
</comment>
<accession>A0AAE1DNM9</accession>
<evidence type="ECO:0000259" key="1">
    <source>
        <dbReference type="Pfam" id="PF13843"/>
    </source>
</evidence>